<evidence type="ECO:0000313" key="2">
    <source>
        <dbReference type="EMBL" id="MBF8187667.1"/>
    </source>
</evidence>
<feature type="compositionally biased region" description="Polar residues" evidence="1">
    <location>
        <begin position="11"/>
        <end position="27"/>
    </location>
</feature>
<evidence type="ECO:0000313" key="3">
    <source>
        <dbReference type="Proteomes" id="UP000605361"/>
    </source>
</evidence>
<gene>
    <name evidence="2" type="ORF">ITP53_18375</name>
</gene>
<proteinExistence type="predicted"/>
<dbReference type="AlphaFoldDB" id="A0A931AEA5"/>
<evidence type="ECO:0000256" key="1">
    <source>
        <dbReference type="SAM" id="MobiDB-lite"/>
    </source>
</evidence>
<dbReference type="EMBL" id="JADOGI010000049">
    <property type="protein sequence ID" value="MBF8187667.1"/>
    <property type="molecule type" value="Genomic_DNA"/>
</dbReference>
<feature type="region of interest" description="Disordered" evidence="1">
    <location>
        <begin position="1"/>
        <end position="33"/>
    </location>
</feature>
<dbReference type="Proteomes" id="UP000605361">
    <property type="component" value="Unassembled WGS sequence"/>
</dbReference>
<comment type="caution">
    <text evidence="2">The sequence shown here is derived from an EMBL/GenBank/DDBJ whole genome shotgun (WGS) entry which is preliminary data.</text>
</comment>
<protein>
    <submittedName>
        <fullName evidence="2">Uncharacterized protein</fullName>
    </submittedName>
</protein>
<organism evidence="2 3">
    <name type="scientific">Nonomuraea cypriaca</name>
    <dbReference type="NCBI Taxonomy" id="1187855"/>
    <lineage>
        <taxon>Bacteria</taxon>
        <taxon>Bacillati</taxon>
        <taxon>Actinomycetota</taxon>
        <taxon>Actinomycetes</taxon>
        <taxon>Streptosporangiales</taxon>
        <taxon>Streptosporangiaceae</taxon>
        <taxon>Nonomuraea</taxon>
    </lineage>
</organism>
<accession>A0A931AEA5</accession>
<name>A0A931AEA5_9ACTN</name>
<keyword evidence="3" id="KW-1185">Reference proteome</keyword>
<sequence>MPESTAVPEGATQQPVPESATARQPSLHSLGATHHDVRLIEAARRQAFARWLDEMRAMKVRLVPGLEHPGDPRQPDNHHKH</sequence>
<reference evidence="2" key="1">
    <citation type="submission" date="2020-11" db="EMBL/GenBank/DDBJ databases">
        <title>Whole-genome analyses of Nonomuraea sp. K274.</title>
        <authorList>
            <person name="Veyisoglu A."/>
        </authorList>
    </citation>
    <scope>NUCLEOTIDE SEQUENCE</scope>
    <source>
        <strain evidence="2">K274</strain>
    </source>
</reference>